<dbReference type="GO" id="GO:0009279">
    <property type="term" value="C:cell outer membrane"/>
    <property type="evidence" value="ECO:0007669"/>
    <property type="project" value="UniProtKB-SubCell"/>
</dbReference>
<organism evidence="10 11">
    <name type="scientific">Bacteroides stercoris</name>
    <dbReference type="NCBI Taxonomy" id="46506"/>
    <lineage>
        <taxon>Bacteria</taxon>
        <taxon>Pseudomonadati</taxon>
        <taxon>Bacteroidota</taxon>
        <taxon>Bacteroidia</taxon>
        <taxon>Bacteroidales</taxon>
        <taxon>Bacteroidaceae</taxon>
        <taxon>Bacteroides</taxon>
    </lineage>
</organism>
<evidence type="ECO:0000313" key="11">
    <source>
        <dbReference type="Proteomes" id="UP000056419"/>
    </source>
</evidence>
<dbReference type="EMBL" id="WCLA01000018">
    <property type="protein sequence ID" value="KAB5327463.1"/>
    <property type="molecule type" value="Genomic_DNA"/>
</dbReference>
<comment type="caution">
    <text evidence="10">The sequence shown here is derived from an EMBL/GenBank/DDBJ whole genome shotgun (WGS) entry which is preliminary data.</text>
</comment>
<reference evidence="10" key="2">
    <citation type="submission" date="2016-01" db="EMBL/GenBank/DDBJ databases">
        <authorList>
            <person name="McClelland M."/>
            <person name="Jain A."/>
            <person name="Saraogi P."/>
            <person name="Mendelson R."/>
            <person name="Westerman R."/>
            <person name="SanMiguel P."/>
            <person name="Csonka L."/>
        </authorList>
    </citation>
    <scope>NUCLEOTIDE SEQUENCE</scope>
    <source>
        <strain evidence="10">CL09T03C01</strain>
    </source>
</reference>
<dbReference type="STRING" id="46506.AA415_00721"/>
<evidence type="ECO:0000256" key="5">
    <source>
        <dbReference type="ARBA" id="ARBA00023237"/>
    </source>
</evidence>
<proteinExistence type="inferred from homology"/>
<evidence type="ECO:0000313" key="9">
    <source>
        <dbReference type="EMBL" id="KAB5327463.1"/>
    </source>
</evidence>
<reference evidence="10 11" key="1">
    <citation type="journal article" date="2016" name="BMC Genomics">
        <title>Type VI secretion systems of human gut Bacteroidales segregate into three genetic architectures, two of which are contained on mobile genetic elements.</title>
        <authorList>
            <person name="Coyne M.J."/>
            <person name="Roelofs K.G."/>
            <person name="Comstock L.E."/>
        </authorList>
    </citation>
    <scope>NUCLEOTIDE SEQUENCE [LARGE SCALE GENOMIC DNA]</scope>
    <source>
        <strain evidence="10 11">CL09T03C01</strain>
    </source>
</reference>
<comment type="subcellular location">
    <subcellularLocation>
        <location evidence="1">Cell outer membrane</location>
    </subcellularLocation>
</comment>
<feature type="domain" description="SusD-like N-terminal" evidence="8">
    <location>
        <begin position="100"/>
        <end position="222"/>
    </location>
</feature>
<evidence type="ECO:0000256" key="2">
    <source>
        <dbReference type="ARBA" id="ARBA00006275"/>
    </source>
</evidence>
<evidence type="ECO:0000256" key="3">
    <source>
        <dbReference type="ARBA" id="ARBA00022729"/>
    </source>
</evidence>
<evidence type="ECO:0000259" key="7">
    <source>
        <dbReference type="Pfam" id="PF07980"/>
    </source>
</evidence>
<dbReference type="PROSITE" id="PS51257">
    <property type="entry name" value="PROKAR_LIPOPROTEIN"/>
    <property type="match status" value="1"/>
</dbReference>
<dbReference type="Proteomes" id="UP000056419">
    <property type="component" value="Unassembled WGS sequence"/>
</dbReference>
<feature type="chain" id="PRO_5036004522" evidence="6">
    <location>
        <begin position="25"/>
        <end position="536"/>
    </location>
</feature>
<keyword evidence="4" id="KW-0472">Membrane</keyword>
<dbReference type="RefSeq" id="WP_060385314.1">
    <property type="nucleotide sequence ID" value="NZ_LRGC01000003.1"/>
</dbReference>
<comment type="similarity">
    <text evidence="2">Belongs to the SusD family.</text>
</comment>
<evidence type="ECO:0000256" key="6">
    <source>
        <dbReference type="SAM" id="SignalP"/>
    </source>
</evidence>
<dbReference type="Gene3D" id="1.25.40.390">
    <property type="match status" value="1"/>
</dbReference>
<dbReference type="SUPFAM" id="SSF48452">
    <property type="entry name" value="TPR-like"/>
    <property type="match status" value="1"/>
</dbReference>
<sequence precursor="true">MKIIKYMMQVLVVGSLLTSCVEDADVTAYLTEDQLSNVAQDDPDKTFSAAVAGMYSDMQKYYDTDMQHNYFGQKSFDYLTSLMGNDMIMTGRFGMSLYHYLLDYWQQNYTPTNNRWKEYYRVIANANNILKLIDPSSEDPANLKYRAIALGFRGYAYLQLTYLYQHSYYTGADGTKWGRGEKYDFSQSPCVPLITEETEGDQPRATVAQIYEQIMSDLTTAFGFFKQLDMIHTSSPTDMDGCVVAMHLARANMVIHEWDKAIEYAQVVIDNIPMLTNENQILQGFSNISLPDVVFGCDITADNSTIYASYFSQMDAYSEGYAGIGVWRAAFKPFVDRIADNDIRLQWFCCDRSTGVDTEDKDGKPIRVTLLRDTETPASVEYQAVKFIGTGRENIQAGTFSGWELGDYIYMRSEEAYLIKIEALAHKNSPDAVTKLENFMKTRQPDYDYTFTNKADLIEEIIYQKRVEFWGEGLEYIDNRRLNIPVDRTDETWGAENNNHFSAAKFRYNQEERPFLYQLPISEIENNSQISPSDQN</sequence>
<dbReference type="InterPro" id="IPR012944">
    <property type="entry name" value="SusD_RagB_dom"/>
</dbReference>
<keyword evidence="3 6" id="KW-0732">Signal</keyword>
<dbReference type="Proteomes" id="UP000431177">
    <property type="component" value="Unassembled WGS sequence"/>
</dbReference>
<feature type="domain" description="RagB/SusD" evidence="7">
    <location>
        <begin position="406"/>
        <end position="531"/>
    </location>
</feature>
<accession>A0A125MG86</accession>
<reference evidence="9 12" key="3">
    <citation type="journal article" date="2019" name="Nat. Med.">
        <title>A library of human gut bacterial isolates paired with longitudinal multiomics data enables mechanistic microbiome research.</title>
        <authorList>
            <person name="Poyet M."/>
            <person name="Groussin M."/>
            <person name="Gibbons S.M."/>
            <person name="Avila-Pacheco J."/>
            <person name="Jiang X."/>
            <person name="Kearney S.M."/>
            <person name="Perrotta A.R."/>
            <person name="Berdy B."/>
            <person name="Zhao S."/>
            <person name="Lieberman T.D."/>
            <person name="Swanson P.K."/>
            <person name="Smith M."/>
            <person name="Roesemann S."/>
            <person name="Alexander J.E."/>
            <person name="Rich S.A."/>
            <person name="Livny J."/>
            <person name="Vlamakis H."/>
            <person name="Clish C."/>
            <person name="Bullock K."/>
            <person name="Deik A."/>
            <person name="Scott J."/>
            <person name="Pierce K.A."/>
            <person name="Xavier R.J."/>
            <person name="Alm E.J."/>
        </authorList>
    </citation>
    <scope>NUCLEOTIDE SEQUENCE [LARGE SCALE GENOMIC DNA]</scope>
    <source>
        <strain evidence="9 12">BIOML-A2</strain>
    </source>
</reference>
<gene>
    <name evidence="10" type="ORF">AA415_00721</name>
    <name evidence="9" type="ORF">F9950_09925</name>
</gene>
<dbReference type="InterPro" id="IPR033985">
    <property type="entry name" value="SusD-like_N"/>
</dbReference>
<evidence type="ECO:0000259" key="8">
    <source>
        <dbReference type="Pfam" id="PF14322"/>
    </source>
</evidence>
<evidence type="ECO:0000313" key="10">
    <source>
        <dbReference type="EMBL" id="KWR56414.1"/>
    </source>
</evidence>
<evidence type="ECO:0000256" key="4">
    <source>
        <dbReference type="ARBA" id="ARBA00023136"/>
    </source>
</evidence>
<keyword evidence="5" id="KW-0998">Cell outer membrane</keyword>
<name>A0A125MG86_BACSE</name>
<keyword evidence="11" id="KW-1185">Reference proteome</keyword>
<dbReference type="PATRIC" id="fig|46506.5.peg.771"/>
<dbReference type="EMBL" id="LRGC01000003">
    <property type="protein sequence ID" value="KWR56414.1"/>
    <property type="molecule type" value="Genomic_DNA"/>
</dbReference>
<evidence type="ECO:0000256" key="1">
    <source>
        <dbReference type="ARBA" id="ARBA00004442"/>
    </source>
</evidence>
<dbReference type="Pfam" id="PF07980">
    <property type="entry name" value="SusD_RagB"/>
    <property type="match status" value="1"/>
</dbReference>
<dbReference type="Pfam" id="PF14322">
    <property type="entry name" value="SusD-like_3"/>
    <property type="match status" value="1"/>
</dbReference>
<feature type="signal peptide" evidence="6">
    <location>
        <begin position="1"/>
        <end position="24"/>
    </location>
</feature>
<dbReference type="InterPro" id="IPR011990">
    <property type="entry name" value="TPR-like_helical_dom_sf"/>
</dbReference>
<evidence type="ECO:0000313" key="12">
    <source>
        <dbReference type="Proteomes" id="UP000431177"/>
    </source>
</evidence>
<dbReference type="AlphaFoldDB" id="A0A125MG86"/>
<protein>
    <submittedName>
        <fullName evidence="9">RagB/SusD family nutrient uptake outer membrane protein</fullName>
    </submittedName>
    <submittedName>
        <fullName evidence="10">Starch-binding associating with outer membrane</fullName>
    </submittedName>
</protein>